<reference evidence="3" key="1">
    <citation type="submission" date="2018-07" db="EMBL/GenBank/DDBJ databases">
        <authorList>
            <consortium name="Genoscope - CEA"/>
            <person name="William W."/>
        </authorList>
    </citation>
    <scope>NUCLEOTIDE SEQUENCE</scope>
    <source>
        <strain evidence="3">IK1</strain>
    </source>
</reference>
<dbReference type="PROSITE" id="PS50113">
    <property type="entry name" value="PAC"/>
    <property type="match status" value="1"/>
</dbReference>
<dbReference type="SUPFAM" id="SSF46689">
    <property type="entry name" value="Homeodomain-like"/>
    <property type="match status" value="1"/>
</dbReference>
<evidence type="ECO:0000259" key="2">
    <source>
        <dbReference type="PROSITE" id="PS50113"/>
    </source>
</evidence>
<accession>A0A653A6V5</accession>
<feature type="region of interest" description="Disordered" evidence="1">
    <location>
        <begin position="73"/>
        <end position="96"/>
    </location>
</feature>
<sequence>MKKTAFPSFNAYSECGILTYGRLDGRECFLRHKDGHDVPVIKSARLVRDEQGTIEGVVETVTDLTELQKARHEAEEAGLLPQEAPPANSGWPPQPLTRDGLLELLDECAWNKAEAGRRLGVSRTAVWKYNKKWEIPLRK</sequence>
<dbReference type="InterPro" id="IPR009057">
    <property type="entry name" value="Homeodomain-like_sf"/>
</dbReference>
<proteinExistence type="predicted"/>
<gene>
    <name evidence="3" type="ORF">TRIP_B310019</name>
</gene>
<dbReference type="SUPFAM" id="SSF55785">
    <property type="entry name" value="PYP-like sensor domain (PAS domain)"/>
    <property type="match status" value="1"/>
</dbReference>
<organism evidence="3">
    <name type="scientific">Uncultured Desulfatiglans sp</name>
    <dbReference type="NCBI Taxonomy" id="1748965"/>
    <lineage>
        <taxon>Bacteria</taxon>
        <taxon>Pseudomonadati</taxon>
        <taxon>Thermodesulfobacteriota</taxon>
        <taxon>Desulfobacteria</taxon>
        <taxon>Desulfatiglandales</taxon>
        <taxon>Desulfatiglandaceae</taxon>
        <taxon>Desulfatiglans</taxon>
        <taxon>environmental samples</taxon>
    </lineage>
</organism>
<dbReference type="GO" id="GO:0043565">
    <property type="term" value="F:sequence-specific DNA binding"/>
    <property type="evidence" value="ECO:0007669"/>
    <property type="project" value="InterPro"/>
</dbReference>
<dbReference type="InterPro" id="IPR002197">
    <property type="entry name" value="HTH_Fis"/>
</dbReference>
<dbReference type="Pfam" id="PF02954">
    <property type="entry name" value="HTH_8"/>
    <property type="match status" value="1"/>
</dbReference>
<feature type="domain" description="PAC" evidence="2">
    <location>
        <begin position="24"/>
        <end position="76"/>
    </location>
</feature>
<dbReference type="NCBIfam" id="TIGR00229">
    <property type="entry name" value="sensory_box"/>
    <property type="match status" value="1"/>
</dbReference>
<protein>
    <recommendedName>
        <fullName evidence="2">PAC domain-containing protein</fullName>
    </recommendedName>
</protein>
<dbReference type="InterPro" id="IPR000014">
    <property type="entry name" value="PAS"/>
</dbReference>
<dbReference type="Gene3D" id="3.30.450.20">
    <property type="entry name" value="PAS domain"/>
    <property type="match status" value="1"/>
</dbReference>
<dbReference type="InterPro" id="IPR035965">
    <property type="entry name" value="PAS-like_dom_sf"/>
</dbReference>
<evidence type="ECO:0000256" key="1">
    <source>
        <dbReference type="SAM" id="MobiDB-lite"/>
    </source>
</evidence>
<evidence type="ECO:0000313" key="3">
    <source>
        <dbReference type="EMBL" id="VBB43688.1"/>
    </source>
</evidence>
<dbReference type="AlphaFoldDB" id="A0A653A6V5"/>
<dbReference type="InterPro" id="IPR000700">
    <property type="entry name" value="PAS-assoc_C"/>
</dbReference>
<dbReference type="EMBL" id="UPXX01000025">
    <property type="protein sequence ID" value="VBB43688.1"/>
    <property type="molecule type" value="Genomic_DNA"/>
</dbReference>
<name>A0A653A6V5_UNCDX</name>